<evidence type="ECO:0000313" key="8">
    <source>
        <dbReference type="EMBL" id="MBB5131612.1"/>
    </source>
</evidence>
<dbReference type="EMBL" id="JACHGN010000003">
    <property type="protein sequence ID" value="MBB5131612.1"/>
    <property type="molecule type" value="Genomic_DNA"/>
</dbReference>
<evidence type="ECO:0000259" key="6">
    <source>
        <dbReference type="Pfam" id="PF02518"/>
    </source>
</evidence>
<keyword evidence="3" id="KW-0902">Two-component regulatory system</keyword>
<keyword evidence="5" id="KW-1133">Transmembrane helix</keyword>
<reference evidence="8 9" key="1">
    <citation type="submission" date="2020-08" db="EMBL/GenBank/DDBJ databases">
        <title>Genomic Encyclopedia of Type Strains, Phase IV (KMG-IV): sequencing the most valuable type-strain genomes for metagenomic binning, comparative biology and taxonomic classification.</title>
        <authorList>
            <person name="Goeker M."/>
        </authorList>
    </citation>
    <scope>NUCLEOTIDE SEQUENCE [LARGE SCALE GENOMIC DNA]</scope>
    <source>
        <strain evidence="8 9">DSM 45615</strain>
    </source>
</reference>
<dbReference type="Gene3D" id="3.30.565.10">
    <property type="entry name" value="Histidine kinase-like ATPase, C-terminal domain"/>
    <property type="match status" value="1"/>
</dbReference>
<gene>
    <name evidence="8" type="ORF">HNP84_001325</name>
</gene>
<dbReference type="SUPFAM" id="SSF55874">
    <property type="entry name" value="ATPase domain of HSP90 chaperone/DNA topoisomerase II/histidine kinase"/>
    <property type="match status" value="1"/>
</dbReference>
<evidence type="ECO:0000256" key="4">
    <source>
        <dbReference type="SAM" id="MobiDB-lite"/>
    </source>
</evidence>
<evidence type="ECO:0000256" key="3">
    <source>
        <dbReference type="ARBA" id="ARBA00023012"/>
    </source>
</evidence>
<dbReference type="Pfam" id="PF19354">
    <property type="entry name" value="DUF5931"/>
    <property type="match status" value="1"/>
</dbReference>
<feature type="transmembrane region" description="Helical" evidence="5">
    <location>
        <begin position="145"/>
        <end position="169"/>
    </location>
</feature>
<dbReference type="Proteomes" id="UP000578449">
    <property type="component" value="Unassembled WGS sequence"/>
</dbReference>
<dbReference type="InterPro" id="IPR003594">
    <property type="entry name" value="HATPase_dom"/>
</dbReference>
<dbReference type="GO" id="GO:0016301">
    <property type="term" value="F:kinase activity"/>
    <property type="evidence" value="ECO:0007669"/>
    <property type="project" value="UniProtKB-KW"/>
</dbReference>
<feature type="transmembrane region" description="Helical" evidence="5">
    <location>
        <begin position="12"/>
        <end position="30"/>
    </location>
</feature>
<evidence type="ECO:0000256" key="5">
    <source>
        <dbReference type="SAM" id="Phobius"/>
    </source>
</evidence>
<comment type="caution">
    <text evidence="8">The sequence shown here is derived from an EMBL/GenBank/DDBJ whole genome shotgun (WGS) entry which is preliminary data.</text>
</comment>
<evidence type="ECO:0000256" key="2">
    <source>
        <dbReference type="ARBA" id="ARBA00022777"/>
    </source>
</evidence>
<keyword evidence="2 8" id="KW-0418">Kinase</keyword>
<dbReference type="InterPro" id="IPR050482">
    <property type="entry name" value="Sensor_HK_TwoCompSys"/>
</dbReference>
<dbReference type="InterPro" id="IPR036890">
    <property type="entry name" value="HATPase_C_sf"/>
</dbReference>
<feature type="region of interest" description="Disordered" evidence="4">
    <location>
        <begin position="398"/>
        <end position="437"/>
    </location>
</feature>
<proteinExistence type="predicted"/>
<dbReference type="PANTHER" id="PTHR24421:SF61">
    <property type="entry name" value="OXYGEN SENSOR HISTIDINE KINASE NREB"/>
    <property type="match status" value="1"/>
</dbReference>
<feature type="domain" description="Histidine kinase/HSP90-like ATPase" evidence="6">
    <location>
        <begin position="306"/>
        <end position="401"/>
    </location>
</feature>
<keyword evidence="5" id="KW-0472">Membrane</keyword>
<evidence type="ECO:0000259" key="7">
    <source>
        <dbReference type="Pfam" id="PF19354"/>
    </source>
</evidence>
<feature type="transmembrane region" description="Helical" evidence="5">
    <location>
        <begin position="71"/>
        <end position="90"/>
    </location>
</feature>
<feature type="domain" description="DUF5931" evidence="7">
    <location>
        <begin position="6"/>
        <end position="177"/>
    </location>
</feature>
<feature type="transmembrane region" description="Helical" evidence="5">
    <location>
        <begin position="96"/>
        <end position="116"/>
    </location>
</feature>
<dbReference type="NCBIfam" id="NF047322">
    <property type="entry name" value="HK_morpho_MacS"/>
    <property type="match status" value="1"/>
</dbReference>
<feature type="region of interest" description="Disordered" evidence="4">
    <location>
        <begin position="240"/>
        <end position="268"/>
    </location>
</feature>
<dbReference type="InterPro" id="IPR045975">
    <property type="entry name" value="DUF5931"/>
</dbReference>
<dbReference type="CDD" id="cd00075">
    <property type="entry name" value="HATPase"/>
    <property type="match status" value="1"/>
</dbReference>
<accession>A0A840NWM3</accession>
<dbReference type="PANTHER" id="PTHR24421">
    <property type="entry name" value="NITRATE/NITRITE SENSOR PROTEIN NARX-RELATED"/>
    <property type="match status" value="1"/>
</dbReference>
<protein>
    <submittedName>
        <fullName evidence="8">Signal transduction histidine kinase</fullName>
    </submittedName>
</protein>
<dbReference type="RefSeq" id="WP_185048485.1">
    <property type="nucleotide sequence ID" value="NZ_BAABIX010000009.1"/>
</dbReference>
<sequence>MKKAGSAGIEVPFWRAIAVFRVVSLAYAALLLVRADGYREPLLGWLVIGIMGLWTLAATYAYAIEGLRGRPLLVIDMLVTVGCLLATPHVQGPYQAGSLPITATWMGAPVLAWAVYGGRRAGAAGAAIVAAVDLSLRGVHDLGTFGLASFSVNGTVLLFLAGVLIGHVARLAKQAEARMQRAAEIEAATRERERLARGIHDSVLQVLALVQRRGLEIGGEAAELGRLAGEQEAALRELVSTRPRATPPGAPVRRAPYPGEGDADGEGGMVDLREALSRHGGAGVTVSTPATPIPMPAETARETAAAVAAALDNVRRHCGEDARAWILAEIEPGDPGHDVVTVTVRDDGPGIPEGRLEEAAAAGRLGVAQSIRGRIADLGGRVAIVSTPGQGTEVELVLPVPRDSAPGGSSGRARVAPGRVRERDPGRTPAGRGRREG</sequence>
<dbReference type="GO" id="GO:0000160">
    <property type="term" value="P:phosphorelay signal transduction system"/>
    <property type="evidence" value="ECO:0007669"/>
    <property type="project" value="UniProtKB-KW"/>
</dbReference>
<name>A0A840NWM3_9ACTN</name>
<keyword evidence="1" id="KW-0808">Transferase</keyword>
<organism evidence="8 9">
    <name type="scientific">Thermocatellispora tengchongensis</name>
    <dbReference type="NCBI Taxonomy" id="1073253"/>
    <lineage>
        <taxon>Bacteria</taxon>
        <taxon>Bacillati</taxon>
        <taxon>Actinomycetota</taxon>
        <taxon>Actinomycetes</taxon>
        <taxon>Streptosporangiales</taxon>
        <taxon>Streptosporangiaceae</taxon>
        <taxon>Thermocatellispora</taxon>
    </lineage>
</organism>
<keyword evidence="5" id="KW-0812">Transmembrane</keyword>
<evidence type="ECO:0000313" key="9">
    <source>
        <dbReference type="Proteomes" id="UP000578449"/>
    </source>
</evidence>
<keyword evidence="9" id="KW-1185">Reference proteome</keyword>
<feature type="transmembrane region" description="Helical" evidence="5">
    <location>
        <begin position="42"/>
        <end position="64"/>
    </location>
</feature>
<dbReference type="Pfam" id="PF02518">
    <property type="entry name" value="HATPase_c"/>
    <property type="match status" value="1"/>
</dbReference>
<dbReference type="AlphaFoldDB" id="A0A840NWM3"/>
<evidence type="ECO:0000256" key="1">
    <source>
        <dbReference type="ARBA" id="ARBA00022679"/>
    </source>
</evidence>